<evidence type="ECO:0000313" key="3">
    <source>
        <dbReference type="Proteomes" id="UP000062973"/>
    </source>
</evidence>
<dbReference type="Pfam" id="PF20408">
    <property type="entry name" value="Abhydrolase_11"/>
    <property type="match status" value="1"/>
</dbReference>
<gene>
    <name evidence="2" type="ORF">AMETH_4052</name>
</gene>
<feature type="domain" description="KANL3/Tex30 alpha/beta hydrolase-like" evidence="1">
    <location>
        <begin position="106"/>
        <end position="178"/>
    </location>
</feature>
<name>A0A076MTR6_AMYME</name>
<evidence type="ECO:0000313" key="2">
    <source>
        <dbReference type="EMBL" id="AIJ24144.1"/>
    </source>
</evidence>
<dbReference type="STRING" id="1068978.AMETH_4052"/>
<keyword evidence="3" id="KW-1185">Reference proteome</keyword>
<dbReference type="Proteomes" id="UP000062973">
    <property type="component" value="Chromosome"/>
</dbReference>
<proteinExistence type="predicted"/>
<dbReference type="EMBL" id="CP009110">
    <property type="protein sequence ID" value="AIJ24144.1"/>
    <property type="molecule type" value="Genomic_DNA"/>
</dbReference>
<dbReference type="AlphaFoldDB" id="A0A076MTR6"/>
<sequence length="241" mass="26338">MRVVGGRIAPGAVLAPGVSDPVLTTWRARGPVRAVVLVLHGGAENGLNVVRPWGLAYLRMVPLARQILRAGAPHGVEVRLLRNRVRGWNDPDLHPVADARWALRRIRAERPDVPVFLAGHSMGGRVALRVADEPEVRSVLALAPWTPIGEPVEPVTGKTVVIAHGTRDRITRPAESFAYAERAQAVARRVVRIEVMSEGHAMLYRPGVWNRLAREFALDAAGVASLTAWSVRPDQRLRLPG</sequence>
<dbReference type="PATRIC" id="fig|1068978.7.peg.4344"/>
<evidence type="ECO:0000259" key="1">
    <source>
        <dbReference type="Pfam" id="PF20408"/>
    </source>
</evidence>
<reference evidence="2 3" key="1">
    <citation type="submission" date="2014-07" db="EMBL/GenBank/DDBJ databases">
        <title>Whole Genome Sequence of the Amycolatopsis methanolica 239.</title>
        <authorList>
            <person name="Tang B."/>
        </authorList>
    </citation>
    <scope>NUCLEOTIDE SEQUENCE [LARGE SCALE GENOMIC DNA]</scope>
    <source>
        <strain evidence="2 3">239</strain>
    </source>
</reference>
<protein>
    <recommendedName>
        <fullName evidence="1">KANL3/Tex30 alpha/beta hydrolase-like domain-containing protein</fullName>
    </recommendedName>
</protein>
<dbReference type="InterPro" id="IPR029058">
    <property type="entry name" value="AB_hydrolase_fold"/>
</dbReference>
<dbReference type="HOGENOM" id="CLU_081587_1_0_11"/>
<dbReference type="Gene3D" id="3.40.50.1820">
    <property type="entry name" value="alpha/beta hydrolase"/>
    <property type="match status" value="1"/>
</dbReference>
<dbReference type="SUPFAM" id="SSF53474">
    <property type="entry name" value="alpha/beta-Hydrolases"/>
    <property type="match status" value="1"/>
</dbReference>
<accession>A0A076MTR6</accession>
<dbReference type="eggNOG" id="COG1073">
    <property type="taxonomic scope" value="Bacteria"/>
</dbReference>
<dbReference type="KEGG" id="amq:AMETH_4052"/>
<organism evidence="2 3">
    <name type="scientific">Amycolatopsis methanolica 239</name>
    <dbReference type="NCBI Taxonomy" id="1068978"/>
    <lineage>
        <taxon>Bacteria</taxon>
        <taxon>Bacillati</taxon>
        <taxon>Actinomycetota</taxon>
        <taxon>Actinomycetes</taxon>
        <taxon>Pseudonocardiales</taxon>
        <taxon>Pseudonocardiaceae</taxon>
        <taxon>Amycolatopsis</taxon>
        <taxon>Amycolatopsis methanolica group</taxon>
    </lineage>
</organism>
<dbReference type="InterPro" id="IPR046879">
    <property type="entry name" value="KANL3/Tex30_Abhydrolase"/>
</dbReference>